<dbReference type="EMBL" id="JBEPNJ010000010">
    <property type="protein sequence ID" value="MET3773000.1"/>
    <property type="molecule type" value="Genomic_DNA"/>
</dbReference>
<accession>A0ACC6THI8</accession>
<organism evidence="1 2">
    <name type="scientific">Arthrobacter nitrophenolicus</name>
    <dbReference type="NCBI Taxonomy" id="683150"/>
    <lineage>
        <taxon>Bacteria</taxon>
        <taxon>Bacillati</taxon>
        <taxon>Actinomycetota</taxon>
        <taxon>Actinomycetes</taxon>
        <taxon>Micrococcales</taxon>
        <taxon>Micrococcaceae</taxon>
        <taxon>Arthrobacter</taxon>
    </lineage>
</organism>
<keyword evidence="2" id="KW-1185">Reference proteome</keyword>
<evidence type="ECO:0000313" key="2">
    <source>
        <dbReference type="Proteomes" id="UP001549207"/>
    </source>
</evidence>
<reference evidence="1" key="1">
    <citation type="submission" date="2024-06" db="EMBL/GenBank/DDBJ databases">
        <title>Genomic Encyclopedia of Type Strains, Phase IV (KMG-IV): sequencing the most valuable type-strain genomes for metagenomic binning, comparative biology and taxonomic classification.</title>
        <authorList>
            <person name="Goeker M."/>
        </authorList>
    </citation>
    <scope>NUCLEOTIDE SEQUENCE</scope>
    <source>
        <strain evidence="1">SJCon</strain>
    </source>
</reference>
<evidence type="ECO:0000313" key="1">
    <source>
        <dbReference type="EMBL" id="MET3773000.1"/>
    </source>
</evidence>
<dbReference type="Proteomes" id="UP001549207">
    <property type="component" value="Unassembled WGS sequence"/>
</dbReference>
<proteinExistence type="predicted"/>
<protein>
    <submittedName>
        <fullName evidence="1">MoxR-like ATPase</fullName>
    </submittedName>
</protein>
<sequence>MSNDKVIKPESPGEMAARLKAVNYLADEGLSTTVFLSVAMNKPLLVEGAPGTGKTSLAEALAKMLAIPLIRLQCYEGIESTQALYDWDFSRQILHLRSLEAANSTTNAEQLEQSLYTERFLLPRPILRALQGGPAVLLIDEVDRADDEFEAFLLEVLASNQISIPELGTITASVPPIVILTSNRTRELHEALKRRCYFHWIDHPEPARELEIIKTRLPGVDEKLAQQVVDVVQSLRNEGRLRRSPGVAEALDWAQALDRLGGSDINSDSAGLTIGALCKDQDDRELILSTLRTIFPT</sequence>
<comment type="caution">
    <text evidence="1">The sequence shown here is derived from an EMBL/GenBank/DDBJ whole genome shotgun (WGS) entry which is preliminary data.</text>
</comment>
<name>A0ACC6THI8_9MICC</name>
<gene>
    <name evidence="1" type="ORF">ABIC98_002660</name>
</gene>